<accession>A0A640S3F8</accession>
<evidence type="ECO:0000256" key="1">
    <source>
        <dbReference type="SAM" id="MobiDB-lite"/>
    </source>
</evidence>
<dbReference type="AlphaFoldDB" id="A0A640S3F8"/>
<evidence type="ECO:0000313" key="3">
    <source>
        <dbReference type="Proteomes" id="UP000435837"/>
    </source>
</evidence>
<evidence type="ECO:0000313" key="2">
    <source>
        <dbReference type="EMBL" id="GFE05182.1"/>
    </source>
</evidence>
<reference evidence="2 3" key="1">
    <citation type="submission" date="2019-12" db="EMBL/GenBank/DDBJ databases">
        <title>Whole genome shotgun sequence of Streptomyces caniferus NBRC 15389.</title>
        <authorList>
            <person name="Ichikawa N."/>
            <person name="Kimura A."/>
            <person name="Kitahashi Y."/>
            <person name="Komaki H."/>
            <person name="Tamura T."/>
        </authorList>
    </citation>
    <scope>NUCLEOTIDE SEQUENCE [LARGE SCALE GENOMIC DNA]</scope>
    <source>
        <strain evidence="2 3">NBRC 15389</strain>
    </source>
</reference>
<proteinExistence type="predicted"/>
<organism evidence="2 3">
    <name type="scientific">Streptomyces caniferus</name>
    <dbReference type="NCBI Taxonomy" id="285557"/>
    <lineage>
        <taxon>Bacteria</taxon>
        <taxon>Bacillati</taxon>
        <taxon>Actinomycetota</taxon>
        <taxon>Actinomycetes</taxon>
        <taxon>Kitasatosporales</taxon>
        <taxon>Streptomycetaceae</taxon>
        <taxon>Streptomyces</taxon>
    </lineage>
</organism>
<protein>
    <submittedName>
        <fullName evidence="2">Uncharacterized protein</fullName>
    </submittedName>
</protein>
<dbReference type="Proteomes" id="UP000435837">
    <property type="component" value="Unassembled WGS sequence"/>
</dbReference>
<name>A0A640S3F8_9ACTN</name>
<gene>
    <name evidence="2" type="ORF">Scani_14500</name>
</gene>
<feature type="region of interest" description="Disordered" evidence="1">
    <location>
        <begin position="1"/>
        <end position="68"/>
    </location>
</feature>
<comment type="caution">
    <text evidence="2">The sequence shown here is derived from an EMBL/GenBank/DDBJ whole genome shotgun (WGS) entry which is preliminary data.</text>
</comment>
<dbReference type="EMBL" id="BLIN01000002">
    <property type="protein sequence ID" value="GFE05182.1"/>
    <property type="molecule type" value="Genomic_DNA"/>
</dbReference>
<sequence length="68" mass="7103">MPCTDRGASVPGSPRVHFGLPRAVPPPVTQVATRSSGPARTRAPTGAPMRPTCENDAPGGRPFGRNPW</sequence>